<accession>H3KGH0</accession>
<dbReference type="Proteomes" id="UP000004956">
    <property type="component" value="Unassembled WGS sequence"/>
</dbReference>
<keyword evidence="3" id="KW-0732">Signal</keyword>
<dbReference type="Pfam" id="PF09242">
    <property type="entry name" value="FCSD-flav_bind"/>
    <property type="match status" value="1"/>
</dbReference>
<dbReference type="Gene3D" id="3.90.760.10">
    <property type="entry name" value="Flavocytochrome c sulphide dehydrogenase, flavin-binding domain"/>
    <property type="match status" value="1"/>
</dbReference>
<evidence type="ECO:0000256" key="2">
    <source>
        <dbReference type="ARBA" id="ARBA00022827"/>
    </source>
</evidence>
<dbReference type="HOGENOM" id="CLU_030742_0_0_4"/>
<feature type="domain" description="FAD/NAD(P)-binding" evidence="4">
    <location>
        <begin position="43"/>
        <end position="155"/>
    </location>
</feature>
<evidence type="ECO:0000313" key="8">
    <source>
        <dbReference type="Proteomes" id="UP000004956"/>
    </source>
</evidence>
<feature type="domain" description="Sulfide dehydrogenase [flavocytochrome c] flavoprotein chain central" evidence="6">
    <location>
        <begin position="174"/>
        <end position="310"/>
    </location>
</feature>
<dbReference type="STRING" id="762967.HMPREF9440_01850"/>
<comment type="caution">
    <text evidence="7">The sequence shown here is derived from an EMBL/GenBank/DDBJ whole genome shotgun (WGS) entry which is preliminary data.</text>
</comment>
<dbReference type="PROSITE" id="PS51318">
    <property type="entry name" value="TAT"/>
    <property type="match status" value="1"/>
</dbReference>
<dbReference type="InterPro" id="IPR015323">
    <property type="entry name" value="FlavoCytC_S_DH_flav-bd"/>
</dbReference>
<keyword evidence="1" id="KW-0285">Flavoprotein</keyword>
<dbReference type="Gene3D" id="3.50.50.60">
    <property type="entry name" value="FAD/NAD(P)-binding domain"/>
    <property type="match status" value="2"/>
</dbReference>
<dbReference type="PANTHER" id="PTHR43755">
    <property type="match status" value="1"/>
</dbReference>
<dbReference type="Pfam" id="PF21706">
    <property type="entry name" value="FCSD_central"/>
    <property type="match status" value="1"/>
</dbReference>
<sequence>MMSPNQTRRRALLAAAALASLSPAAPAWAQALKQTAKAAGPARIVIVGAGVGGASTAKYLKLFSPGLDVTLIDRNPNYVRHYGSSEVVVGTKTIEDMTVSYDALKSKYGVKVVQDTVTGLDPDRKEVVGEAGRYPYDKLVVAPGVELLYDAVPGYSAELAATKIPSGWIAGPQTVLLAKQLQAMPEGGTFVIVSPPNPYRCPPGPYERTALVTEWCAKHNPRAKIINLDPKNDFVTDATMILGWNRLYGYPIPKAYQEKLAPFASPGRADCALEWVTEKEGGRTLSIDPDRMIVKTVGGDVKADVLNIVPPMHAADVALRMGLADKTNFCPVNRVDFQSTIIPEVYVIGDASIADAMPKSGFSANTQAKNTARAIVETLAGRELPEPAWSNTCYALAGHDYGIFVADVFRIIEGKIARTNTRERYQFLTAGATEQALAAMYLDSWMNTITEDSFG</sequence>
<dbReference type="InterPro" id="IPR023753">
    <property type="entry name" value="FAD/NAD-binding_dom"/>
</dbReference>
<evidence type="ECO:0000259" key="5">
    <source>
        <dbReference type="Pfam" id="PF09242"/>
    </source>
</evidence>
<name>H3KGH0_9BURK</name>
<organism evidence="7 8">
    <name type="scientific">Sutterella parvirubra YIT 11816</name>
    <dbReference type="NCBI Taxonomy" id="762967"/>
    <lineage>
        <taxon>Bacteria</taxon>
        <taxon>Pseudomonadati</taxon>
        <taxon>Pseudomonadota</taxon>
        <taxon>Betaproteobacteria</taxon>
        <taxon>Burkholderiales</taxon>
        <taxon>Sutterellaceae</taxon>
        <taxon>Sutterella</taxon>
    </lineage>
</organism>
<feature type="chain" id="PRO_5003587419" evidence="3">
    <location>
        <begin position="30"/>
        <end position="455"/>
    </location>
</feature>
<evidence type="ECO:0000256" key="1">
    <source>
        <dbReference type="ARBA" id="ARBA00022630"/>
    </source>
</evidence>
<evidence type="ECO:0000259" key="4">
    <source>
        <dbReference type="Pfam" id="PF07992"/>
    </source>
</evidence>
<dbReference type="PANTHER" id="PTHR43755:SF1">
    <property type="entry name" value="FAD-DEPENDENT PYRIDINE NUCLEOTIDE-DISULPHIDE OXIDOREDUCTASE"/>
    <property type="match status" value="1"/>
</dbReference>
<dbReference type="SUPFAM" id="SSF55424">
    <property type="entry name" value="FAD/NAD-linked reductases, dimerisation (C-terminal) domain"/>
    <property type="match status" value="1"/>
</dbReference>
<evidence type="ECO:0000313" key="7">
    <source>
        <dbReference type="EMBL" id="EHY30788.1"/>
    </source>
</evidence>
<dbReference type="PATRIC" id="fig|762967.3.peg.1457"/>
<feature type="domain" description="Flavocytochrome c sulphide dehydrogenase flavin-binding" evidence="5">
    <location>
        <begin position="385"/>
        <end position="454"/>
    </location>
</feature>
<dbReference type="GO" id="GO:0050660">
    <property type="term" value="F:flavin adenine dinucleotide binding"/>
    <property type="evidence" value="ECO:0007669"/>
    <property type="project" value="InterPro"/>
</dbReference>
<reference evidence="7 8" key="1">
    <citation type="submission" date="2011-11" db="EMBL/GenBank/DDBJ databases">
        <authorList>
            <person name="Weinstock G."/>
            <person name="Sodergren E."/>
            <person name="Clifton S."/>
            <person name="Fulton L."/>
            <person name="Fulton B."/>
            <person name="Courtney L."/>
            <person name="Fronick C."/>
            <person name="Harrison M."/>
            <person name="Strong C."/>
            <person name="Farmer C."/>
            <person name="Delahaunty K."/>
            <person name="Markovic C."/>
            <person name="Hall O."/>
            <person name="Minx P."/>
            <person name="Tomlinson C."/>
            <person name="Mitreva M."/>
            <person name="Hou S."/>
            <person name="Chen J."/>
            <person name="Wollam A."/>
            <person name="Pepin K.H."/>
            <person name="Johnson M."/>
            <person name="Bhonagiri V."/>
            <person name="Zhang X."/>
            <person name="Suruliraj S."/>
            <person name="Warren W."/>
            <person name="Chinwalla A."/>
            <person name="Mardis E.R."/>
            <person name="Wilson R.K."/>
        </authorList>
    </citation>
    <scope>NUCLEOTIDE SEQUENCE [LARGE SCALE GENOMIC DNA]</scope>
    <source>
        <strain evidence="7 8">YIT 11816</strain>
    </source>
</reference>
<dbReference type="InterPro" id="IPR052541">
    <property type="entry name" value="SQRD"/>
</dbReference>
<dbReference type="InterPro" id="IPR049386">
    <property type="entry name" value="FCSD_central"/>
</dbReference>
<evidence type="ECO:0000259" key="6">
    <source>
        <dbReference type="Pfam" id="PF21706"/>
    </source>
</evidence>
<dbReference type="RefSeq" id="WP_008542991.1">
    <property type="nucleotide sequence ID" value="NZ_JH604999.1"/>
</dbReference>
<dbReference type="InterPro" id="IPR036188">
    <property type="entry name" value="FAD/NAD-bd_sf"/>
</dbReference>
<gene>
    <name evidence="7" type="ORF">HMPREF9440_01850</name>
</gene>
<proteinExistence type="predicted"/>
<dbReference type="OrthoDB" id="9802771at2"/>
<keyword evidence="2" id="KW-0274">FAD</keyword>
<dbReference type="Pfam" id="PF07992">
    <property type="entry name" value="Pyr_redox_2"/>
    <property type="match status" value="1"/>
</dbReference>
<dbReference type="GO" id="GO:0016491">
    <property type="term" value="F:oxidoreductase activity"/>
    <property type="evidence" value="ECO:0007669"/>
    <property type="project" value="InterPro"/>
</dbReference>
<dbReference type="InterPro" id="IPR037092">
    <property type="entry name" value="FlavoCytC_S_DH_flav-bd_sf"/>
</dbReference>
<protein>
    <submittedName>
        <fullName evidence="7">Tat pathway signal sequence domain protein</fullName>
    </submittedName>
</protein>
<keyword evidence="8" id="KW-1185">Reference proteome</keyword>
<dbReference type="InterPro" id="IPR006311">
    <property type="entry name" value="TAT_signal"/>
</dbReference>
<dbReference type="InterPro" id="IPR016156">
    <property type="entry name" value="FAD/NAD-linked_Rdtase_dimer_sf"/>
</dbReference>
<dbReference type="AlphaFoldDB" id="H3KGH0"/>
<dbReference type="SUPFAM" id="SSF51905">
    <property type="entry name" value="FAD/NAD(P)-binding domain"/>
    <property type="match status" value="2"/>
</dbReference>
<evidence type="ECO:0000256" key="3">
    <source>
        <dbReference type="SAM" id="SignalP"/>
    </source>
</evidence>
<feature type="signal peptide" evidence="3">
    <location>
        <begin position="1"/>
        <end position="29"/>
    </location>
</feature>
<dbReference type="EMBL" id="AFBQ01000279">
    <property type="protein sequence ID" value="EHY30788.1"/>
    <property type="molecule type" value="Genomic_DNA"/>
</dbReference>